<protein>
    <submittedName>
        <fullName evidence="3">Uncharacterized protein</fullName>
    </submittedName>
</protein>
<keyword evidence="2" id="KW-0472">Membrane</keyword>
<proteinExistence type="predicted"/>
<organism evidence="3 4">
    <name type="scientific">Cardiocondyla obscurior</name>
    <dbReference type="NCBI Taxonomy" id="286306"/>
    <lineage>
        <taxon>Eukaryota</taxon>
        <taxon>Metazoa</taxon>
        <taxon>Ecdysozoa</taxon>
        <taxon>Arthropoda</taxon>
        <taxon>Hexapoda</taxon>
        <taxon>Insecta</taxon>
        <taxon>Pterygota</taxon>
        <taxon>Neoptera</taxon>
        <taxon>Endopterygota</taxon>
        <taxon>Hymenoptera</taxon>
        <taxon>Apocrita</taxon>
        <taxon>Aculeata</taxon>
        <taxon>Formicoidea</taxon>
        <taxon>Formicidae</taxon>
        <taxon>Myrmicinae</taxon>
        <taxon>Cardiocondyla</taxon>
    </lineage>
</organism>
<feature type="region of interest" description="Disordered" evidence="1">
    <location>
        <begin position="81"/>
        <end position="152"/>
    </location>
</feature>
<accession>A0AAW2FD71</accession>
<comment type="caution">
    <text evidence="3">The sequence shown here is derived from an EMBL/GenBank/DDBJ whole genome shotgun (WGS) entry which is preliminary data.</text>
</comment>
<evidence type="ECO:0000313" key="4">
    <source>
        <dbReference type="Proteomes" id="UP001430953"/>
    </source>
</evidence>
<keyword evidence="2" id="KW-0812">Transmembrane</keyword>
<feature type="compositionally biased region" description="Pro residues" evidence="1">
    <location>
        <begin position="143"/>
        <end position="152"/>
    </location>
</feature>
<feature type="compositionally biased region" description="Low complexity" evidence="1">
    <location>
        <begin position="50"/>
        <end position="59"/>
    </location>
</feature>
<keyword evidence="2" id="KW-1133">Transmembrane helix</keyword>
<evidence type="ECO:0000313" key="3">
    <source>
        <dbReference type="EMBL" id="KAL0112883.1"/>
    </source>
</evidence>
<dbReference type="EMBL" id="JADYXP020000012">
    <property type="protein sequence ID" value="KAL0112883.1"/>
    <property type="molecule type" value="Genomic_DNA"/>
</dbReference>
<evidence type="ECO:0000256" key="2">
    <source>
        <dbReference type="SAM" id="Phobius"/>
    </source>
</evidence>
<dbReference type="Proteomes" id="UP001430953">
    <property type="component" value="Unassembled WGS sequence"/>
</dbReference>
<name>A0AAW2FD71_9HYME</name>
<keyword evidence="4" id="KW-1185">Reference proteome</keyword>
<feature type="transmembrane region" description="Helical" evidence="2">
    <location>
        <begin position="250"/>
        <end position="269"/>
    </location>
</feature>
<feature type="compositionally biased region" description="Basic and acidic residues" evidence="1">
    <location>
        <begin position="91"/>
        <end position="109"/>
    </location>
</feature>
<gene>
    <name evidence="3" type="ORF">PUN28_012260</name>
</gene>
<dbReference type="AlphaFoldDB" id="A0AAW2FD71"/>
<feature type="region of interest" description="Disordered" evidence="1">
    <location>
        <begin position="49"/>
        <end position="69"/>
    </location>
</feature>
<sequence length="307" mass="34904">MDGFLRRAPSPPPFPPLALQFSFLSFSLSLCPSREIFFLRVLPKFRPARARGGARTIRTPPRPGAIVSARSPRPLSLALAHASHPRVVATTDRRRDGRGPSPRRTDRPDQTIPAELRLARTPGSLSRPRRPTLARSRSRFSSPPSPPPPPPLRLALTFTPRARSLPTPLAHSRFPIPSELARSHSPGRFIRRETFYVNPDSSRYRPSAARRIEVSRGSRKRNLSEDEFSFARKIRSLTEPRSSRRGKIDVLSFFLFFFFFFLSPCLLLRPCVAYISNYAESATQPSRARDVRLERGRLVFQYSSYFP</sequence>
<evidence type="ECO:0000256" key="1">
    <source>
        <dbReference type="SAM" id="MobiDB-lite"/>
    </source>
</evidence>
<reference evidence="3 4" key="1">
    <citation type="submission" date="2023-03" db="EMBL/GenBank/DDBJ databases">
        <title>High recombination rates correlate with genetic variation in Cardiocondyla obscurior ants.</title>
        <authorList>
            <person name="Errbii M."/>
        </authorList>
    </citation>
    <scope>NUCLEOTIDE SEQUENCE [LARGE SCALE GENOMIC DNA]</scope>
    <source>
        <strain evidence="3">Alpha-2009</strain>
        <tissue evidence="3">Whole body</tissue>
    </source>
</reference>
<feature type="compositionally biased region" description="Basic residues" evidence="1">
    <location>
        <begin position="127"/>
        <end position="138"/>
    </location>
</feature>